<accession>A0A6J7GM44</accession>
<sequence>MTAATGKTFGKIGIGAIALSAVAFTLIGIPSTTNAAPAGCPAGNFPDLSTSVGAGAGYDKPMISASCANNMLTVKSNGMISYPFTPKTPNSLKSQTWTWTIPVSPTVAKTKTAINTKMGTIGFTVTGIPIYGPMEGPMPAAEAYGDPVYNGILDSCGGHTGPASEYHDHYLGLDAQCNLSQRKVLGYALDGFPIYNAKGCLNAACTKTATFKSGYVQTKNPKTDAWGSYTYKSGQKGNVLDACNGRMEPDGTYGYHATTTFPYIIGCYKGTPVTQSGAAAGPMPPMGSANGPVVGGAPAGGPPPGGPGAPGAPGARPNQPPAV</sequence>
<dbReference type="Pfam" id="PF14240">
    <property type="entry name" value="YHYH"/>
    <property type="match status" value="1"/>
</dbReference>
<reference evidence="3" key="1">
    <citation type="submission" date="2020-05" db="EMBL/GenBank/DDBJ databases">
        <authorList>
            <person name="Chiriac C."/>
            <person name="Salcher M."/>
            <person name="Ghai R."/>
            <person name="Kavagutti S V."/>
        </authorList>
    </citation>
    <scope>NUCLEOTIDE SEQUENCE</scope>
</reference>
<evidence type="ECO:0000256" key="1">
    <source>
        <dbReference type="SAM" id="MobiDB-lite"/>
    </source>
</evidence>
<name>A0A6J7GM44_9ZZZZ</name>
<feature type="domain" description="YHYH" evidence="2">
    <location>
        <begin position="98"/>
        <end position="270"/>
    </location>
</feature>
<evidence type="ECO:0000313" key="3">
    <source>
        <dbReference type="EMBL" id="CAB4907668.1"/>
    </source>
</evidence>
<feature type="region of interest" description="Disordered" evidence="1">
    <location>
        <begin position="279"/>
        <end position="323"/>
    </location>
</feature>
<organism evidence="3">
    <name type="scientific">freshwater metagenome</name>
    <dbReference type="NCBI Taxonomy" id="449393"/>
    <lineage>
        <taxon>unclassified sequences</taxon>
        <taxon>metagenomes</taxon>
        <taxon>ecological metagenomes</taxon>
    </lineage>
</organism>
<evidence type="ECO:0000259" key="2">
    <source>
        <dbReference type="Pfam" id="PF14240"/>
    </source>
</evidence>
<dbReference type="InterPro" id="IPR025924">
    <property type="entry name" value="YHYH_dom"/>
</dbReference>
<feature type="compositionally biased region" description="Low complexity" evidence="1">
    <location>
        <begin position="279"/>
        <end position="292"/>
    </location>
</feature>
<dbReference type="AlphaFoldDB" id="A0A6J7GM44"/>
<dbReference type="EMBL" id="CAFBMO010000031">
    <property type="protein sequence ID" value="CAB4907668.1"/>
    <property type="molecule type" value="Genomic_DNA"/>
</dbReference>
<protein>
    <submittedName>
        <fullName evidence="3">Unannotated protein</fullName>
    </submittedName>
</protein>
<proteinExistence type="predicted"/>
<gene>
    <name evidence="3" type="ORF">UFOPK3576_00883</name>
</gene>